<reference evidence="12 13" key="1">
    <citation type="submission" date="2019-08" db="EMBL/GenBank/DDBJ databases">
        <title>In-depth cultivation of the pig gut microbiome towards novel bacterial diversity and tailored functional studies.</title>
        <authorList>
            <person name="Wylensek D."/>
            <person name="Hitch T.C.A."/>
            <person name="Clavel T."/>
        </authorList>
    </citation>
    <scope>NUCLEOTIDE SEQUENCE [LARGE SCALE GENOMIC DNA]</scope>
    <source>
        <strain evidence="12 13">WCA-389-WT-23D1</strain>
    </source>
</reference>
<evidence type="ECO:0000313" key="12">
    <source>
        <dbReference type="EMBL" id="MSS37412.1"/>
    </source>
</evidence>
<dbReference type="CDD" id="cd00211">
    <property type="entry name" value="PTS_IIA_fru"/>
    <property type="match status" value="1"/>
</dbReference>
<keyword evidence="2" id="KW-0813">Transport</keyword>
<dbReference type="AlphaFoldDB" id="A0A7X2NM32"/>
<organism evidence="12 13">
    <name type="scientific">Clostridium porci</name>
    <dbReference type="NCBI Taxonomy" id="2605778"/>
    <lineage>
        <taxon>Bacteria</taxon>
        <taxon>Bacillati</taxon>
        <taxon>Bacillota</taxon>
        <taxon>Clostridia</taxon>
        <taxon>Eubacteriales</taxon>
        <taxon>Clostridiaceae</taxon>
        <taxon>Clostridium</taxon>
    </lineage>
</organism>
<evidence type="ECO:0000256" key="3">
    <source>
        <dbReference type="ARBA" id="ARBA00022490"/>
    </source>
</evidence>
<dbReference type="PROSITE" id="PS51094">
    <property type="entry name" value="PTS_EIIA_TYPE_2"/>
    <property type="match status" value="1"/>
</dbReference>
<dbReference type="Pfam" id="PF00359">
    <property type="entry name" value="PTS_EIIA_2"/>
    <property type="match status" value="1"/>
</dbReference>
<dbReference type="SUPFAM" id="SSF55804">
    <property type="entry name" value="Phoshotransferase/anion transport protein"/>
    <property type="match status" value="1"/>
</dbReference>
<keyword evidence="5" id="KW-0808">Transferase</keyword>
<accession>A0A7X2NM32</accession>
<dbReference type="InterPro" id="IPR051351">
    <property type="entry name" value="Ascorbate-PTS_EIIA_comp"/>
</dbReference>
<keyword evidence="4" id="KW-0597">Phosphoprotein</keyword>
<proteinExistence type="predicted"/>
<keyword evidence="6" id="KW-0598">Phosphotransferase system</keyword>
<feature type="domain" description="PTS EIIA type-2" evidence="11">
    <location>
        <begin position="19"/>
        <end position="162"/>
    </location>
</feature>
<protein>
    <recommendedName>
        <fullName evidence="9">Ascorbate-specific PTS system EIIA component</fullName>
    </recommendedName>
    <alternativeName>
        <fullName evidence="10">Ascorbate-specific phosphotransferase enzyme IIA component</fullName>
    </alternativeName>
</protein>
<evidence type="ECO:0000256" key="8">
    <source>
        <dbReference type="ARBA" id="ARBA00037387"/>
    </source>
</evidence>
<comment type="function">
    <text evidence="8">The phosphoenolpyruvate-dependent sugar phosphotransferase system (sugar PTS), a major carbohydrate active transport system, catalyzes the phosphorylation of incoming sugar substrates concomitantly with their translocation across the cell membrane. The enzyme II UlaABC PTS system is involved in ascorbate transport.</text>
</comment>
<dbReference type="GO" id="GO:0016301">
    <property type="term" value="F:kinase activity"/>
    <property type="evidence" value="ECO:0007669"/>
    <property type="project" value="UniProtKB-KW"/>
</dbReference>
<dbReference type="Gene3D" id="3.40.930.10">
    <property type="entry name" value="Mannitol-specific EII, Chain A"/>
    <property type="match status" value="1"/>
</dbReference>
<dbReference type="InterPro" id="IPR002178">
    <property type="entry name" value="PTS_EIIA_type-2_dom"/>
</dbReference>
<dbReference type="InterPro" id="IPR016152">
    <property type="entry name" value="PTrfase/Anion_transptr"/>
</dbReference>
<comment type="caution">
    <text evidence="12">The sequence shown here is derived from an EMBL/GenBank/DDBJ whole genome shotgun (WGS) entry which is preliminary data.</text>
</comment>
<evidence type="ECO:0000256" key="9">
    <source>
        <dbReference type="ARBA" id="ARBA00041175"/>
    </source>
</evidence>
<comment type="subcellular location">
    <subcellularLocation>
        <location evidence="1">Cytoplasm</location>
    </subcellularLocation>
</comment>
<gene>
    <name evidence="12" type="ORF">FYJ39_12705</name>
</gene>
<sequence length="174" mass="19602">MQPVLDIKLFKKEIFMLRDLLNEQVVAINQKAKNWEEAIRIAGSILVNTGKCKESYIEAMIDVVKTYGPYIVIEDGIAMPHAKSSLDVNEDGLAIVTLKKPVDFHNRDFENVSVLFAICATNPDAHLNFLQELSGIFETENLVEQMCSCKEKKEIIKIIEENIAKSKGESECVL</sequence>
<evidence type="ECO:0000313" key="13">
    <source>
        <dbReference type="Proteomes" id="UP000429958"/>
    </source>
</evidence>
<dbReference type="PANTHER" id="PTHR36203">
    <property type="entry name" value="ASCORBATE-SPECIFIC PTS SYSTEM EIIA COMPONENT"/>
    <property type="match status" value="1"/>
</dbReference>
<dbReference type="GO" id="GO:0009401">
    <property type="term" value="P:phosphoenolpyruvate-dependent sugar phosphotransferase system"/>
    <property type="evidence" value="ECO:0007669"/>
    <property type="project" value="UniProtKB-KW"/>
</dbReference>
<keyword evidence="12" id="KW-0762">Sugar transport</keyword>
<name>A0A7X2NM32_9CLOT</name>
<evidence type="ECO:0000256" key="7">
    <source>
        <dbReference type="ARBA" id="ARBA00022777"/>
    </source>
</evidence>
<evidence type="ECO:0000256" key="4">
    <source>
        <dbReference type="ARBA" id="ARBA00022553"/>
    </source>
</evidence>
<evidence type="ECO:0000256" key="1">
    <source>
        <dbReference type="ARBA" id="ARBA00004496"/>
    </source>
</evidence>
<evidence type="ECO:0000259" key="11">
    <source>
        <dbReference type="PROSITE" id="PS51094"/>
    </source>
</evidence>
<evidence type="ECO:0000256" key="6">
    <source>
        <dbReference type="ARBA" id="ARBA00022683"/>
    </source>
</evidence>
<dbReference type="PANTHER" id="PTHR36203:SF1">
    <property type="entry name" value="ASCORBATE-SPECIFIC PTS SYSTEM EIIA COMPONENT"/>
    <property type="match status" value="1"/>
</dbReference>
<evidence type="ECO:0000256" key="5">
    <source>
        <dbReference type="ARBA" id="ARBA00022679"/>
    </source>
</evidence>
<evidence type="ECO:0000256" key="10">
    <source>
        <dbReference type="ARBA" id="ARBA00042072"/>
    </source>
</evidence>
<keyword evidence="7" id="KW-0418">Kinase</keyword>
<evidence type="ECO:0000256" key="2">
    <source>
        <dbReference type="ARBA" id="ARBA00022448"/>
    </source>
</evidence>
<dbReference type="EMBL" id="VUMD01000011">
    <property type="protein sequence ID" value="MSS37412.1"/>
    <property type="molecule type" value="Genomic_DNA"/>
</dbReference>
<keyword evidence="3" id="KW-0963">Cytoplasm</keyword>
<keyword evidence="13" id="KW-1185">Reference proteome</keyword>
<dbReference type="GO" id="GO:0005737">
    <property type="term" value="C:cytoplasm"/>
    <property type="evidence" value="ECO:0007669"/>
    <property type="project" value="UniProtKB-SubCell"/>
</dbReference>
<dbReference type="Proteomes" id="UP000429958">
    <property type="component" value="Unassembled WGS sequence"/>
</dbReference>